<dbReference type="GO" id="GO:0008270">
    <property type="term" value="F:zinc ion binding"/>
    <property type="evidence" value="ECO:0007669"/>
    <property type="project" value="UniProtKB-KW"/>
</dbReference>
<dbReference type="SUPFAM" id="SSF57667">
    <property type="entry name" value="beta-beta-alpha zinc fingers"/>
    <property type="match status" value="2"/>
</dbReference>
<feature type="region of interest" description="Disordered" evidence="5">
    <location>
        <begin position="175"/>
        <end position="236"/>
    </location>
</feature>
<keyword evidence="1" id="KW-0479">Metal-binding</keyword>
<dbReference type="GO" id="GO:0000977">
    <property type="term" value="F:RNA polymerase II transcription regulatory region sequence-specific DNA binding"/>
    <property type="evidence" value="ECO:0007669"/>
    <property type="project" value="TreeGrafter"/>
</dbReference>
<keyword evidence="2" id="KW-0677">Repeat</keyword>
<keyword evidence="3" id="KW-0863">Zinc-finger</keyword>
<accession>A0A7R8W8W4</accession>
<dbReference type="Gene3D" id="3.30.160.60">
    <property type="entry name" value="Classic Zinc Finger"/>
    <property type="match status" value="3"/>
</dbReference>
<dbReference type="GO" id="GO:0000981">
    <property type="term" value="F:DNA-binding transcription factor activity, RNA polymerase II-specific"/>
    <property type="evidence" value="ECO:0007669"/>
    <property type="project" value="TreeGrafter"/>
</dbReference>
<feature type="region of interest" description="Disordered" evidence="5">
    <location>
        <begin position="298"/>
        <end position="328"/>
    </location>
</feature>
<keyword evidence="4" id="KW-0862">Zinc</keyword>
<evidence type="ECO:0000256" key="4">
    <source>
        <dbReference type="ARBA" id="ARBA00022833"/>
    </source>
</evidence>
<dbReference type="PROSITE" id="PS00028">
    <property type="entry name" value="ZINC_FINGER_C2H2_1"/>
    <property type="match status" value="9"/>
</dbReference>
<reference evidence="6" key="1">
    <citation type="submission" date="2020-11" db="EMBL/GenBank/DDBJ databases">
        <authorList>
            <person name="Tran Van P."/>
        </authorList>
    </citation>
    <scope>NUCLEOTIDE SEQUENCE</scope>
</reference>
<dbReference type="InterPro" id="IPR013087">
    <property type="entry name" value="Znf_C2H2_type"/>
</dbReference>
<evidence type="ECO:0000256" key="3">
    <source>
        <dbReference type="ARBA" id="ARBA00022771"/>
    </source>
</evidence>
<evidence type="ECO:0000256" key="1">
    <source>
        <dbReference type="ARBA" id="ARBA00022723"/>
    </source>
</evidence>
<feature type="compositionally biased region" description="Polar residues" evidence="5">
    <location>
        <begin position="219"/>
        <end position="236"/>
    </location>
</feature>
<dbReference type="OrthoDB" id="10040024at2759"/>
<organism evidence="6">
    <name type="scientific">Cyprideis torosa</name>
    <dbReference type="NCBI Taxonomy" id="163714"/>
    <lineage>
        <taxon>Eukaryota</taxon>
        <taxon>Metazoa</taxon>
        <taxon>Ecdysozoa</taxon>
        <taxon>Arthropoda</taxon>
        <taxon>Crustacea</taxon>
        <taxon>Oligostraca</taxon>
        <taxon>Ostracoda</taxon>
        <taxon>Podocopa</taxon>
        <taxon>Podocopida</taxon>
        <taxon>Cytherocopina</taxon>
        <taxon>Cytheroidea</taxon>
        <taxon>Cytherideidae</taxon>
        <taxon>Cyprideis</taxon>
    </lineage>
</organism>
<dbReference type="GO" id="GO:0005634">
    <property type="term" value="C:nucleus"/>
    <property type="evidence" value="ECO:0007669"/>
    <property type="project" value="TreeGrafter"/>
</dbReference>
<sequence>MNSEFFCEHCDQGFSACADYVQHMSKKHVGQVSSKISRAAAKLAKITEYTCSNCFQVFSGVTAYVKHMAQNHSGDNPIADTRCSKYNSRARNNYRCNICDSTFLMYDTYHQHMTVAHTAINYKCSQCPESFPTHGGLQEHLATNHPGKECVPFWCKICGQGFQRKSPYFRHMREKHPNEVGSSGDASSSGAADTPVTSAPGTPTTSSTVVVMPVPSNSDASVSQPSKTTLSNSPAGTSIPVVVKAASAKPSALLPKTAGVSAGDPQKTSPKPTAFVIRTSTQQTQSTASLLGIKTEEGTAEPLPTPPPPPVASPPTTPKQPPPQNDAAEVTPVRCQVCYQAYSSRDAFLKHVSSVHRTFFNRVHKGGTEGEEGLAELSQEDSEESGTKEDAQETCSSEKGATPVAPVSTPQTAPPKASIERGLTEAAQLQLKSAVGSYNVVNGKARCTICQAEFSSIRNFFYHAFSEHGDGKVAGTADSNADLPKKADCKACGAVFICKETLNAHHKNGCKKAWIKRSDQCKKTRISSTTHRCQSSSKKKAVGEDSQPTTSGLVTVSAVQSKGPQPQVSCSLCHLTCESPSALSKHLLVVHAKIHEKKEVIGRSYGSKRQPVKRPLKPSSFSAPPVDSAPAKVSWYTVETASPVEGEQSQAPQEEDSSRRKRSRKNSAETDDSALSPDFVCSICEARFKYYNEFEYHMSLGHNDTTKVDKLDDIVCGHCYRTFKRKSAYYNHIREKHGGDLKMITQEELVRLRASQARSEQGDSQMKQEDIEERELQMFSRSSFRVVILRTFKRHLNDFATKGRSVDPAAGLWWSPHPTKRIKPMDYAFLLGFDPAPLQTHDRSAPLHPRDTAPPRSIPLKLMFSRSSFRVVIVRTFKRHLNDFATKGRSVDPAAGLWWSPHPTKRIKPMDYAFLIFPVATFGLGCWQVKRHYWKQDLIERMKTKMSGPAIPVPTATKE</sequence>
<dbReference type="InterPro" id="IPR002994">
    <property type="entry name" value="Surf1/Shy1"/>
</dbReference>
<dbReference type="PANTHER" id="PTHR24409">
    <property type="entry name" value="ZINC FINGER PROTEIN 142"/>
    <property type="match status" value="1"/>
</dbReference>
<dbReference type="AlphaFoldDB" id="A0A7R8W8W4"/>
<dbReference type="PROSITE" id="PS50895">
    <property type="entry name" value="SURF1"/>
    <property type="match status" value="1"/>
</dbReference>
<evidence type="ECO:0000256" key="5">
    <source>
        <dbReference type="SAM" id="MobiDB-lite"/>
    </source>
</evidence>
<protein>
    <submittedName>
        <fullName evidence="6">Uncharacterized protein</fullName>
    </submittedName>
</protein>
<evidence type="ECO:0000313" key="6">
    <source>
        <dbReference type="EMBL" id="CAD7224465.1"/>
    </source>
</evidence>
<feature type="compositionally biased region" description="Pro residues" evidence="5">
    <location>
        <begin position="303"/>
        <end position="324"/>
    </location>
</feature>
<dbReference type="GO" id="GO:0016020">
    <property type="term" value="C:membrane"/>
    <property type="evidence" value="ECO:0007669"/>
    <property type="project" value="InterPro"/>
</dbReference>
<dbReference type="Pfam" id="PF02104">
    <property type="entry name" value="SURF1"/>
    <property type="match status" value="1"/>
</dbReference>
<feature type="compositionally biased region" description="Acidic residues" evidence="5">
    <location>
        <begin position="369"/>
        <end position="384"/>
    </location>
</feature>
<name>A0A7R8W8W4_9CRUS</name>
<feature type="region of interest" description="Disordered" evidence="5">
    <location>
        <begin position="365"/>
        <end position="416"/>
    </location>
</feature>
<dbReference type="PANTHER" id="PTHR24409:SF295">
    <property type="entry name" value="AZ2-RELATED"/>
    <property type="match status" value="1"/>
</dbReference>
<feature type="region of interest" description="Disordered" evidence="5">
    <location>
        <begin position="641"/>
        <end position="674"/>
    </location>
</feature>
<dbReference type="SMART" id="SM00355">
    <property type="entry name" value="ZnF_C2H2"/>
    <property type="match status" value="10"/>
</dbReference>
<feature type="region of interest" description="Disordered" evidence="5">
    <location>
        <begin position="601"/>
        <end position="628"/>
    </location>
</feature>
<gene>
    <name evidence="6" type="ORF">CTOB1V02_LOCUS2423</name>
</gene>
<dbReference type="Pfam" id="PF00096">
    <property type="entry name" value="zf-C2H2"/>
    <property type="match status" value="3"/>
</dbReference>
<proteinExistence type="predicted"/>
<dbReference type="EMBL" id="OB660375">
    <property type="protein sequence ID" value="CAD7224465.1"/>
    <property type="molecule type" value="Genomic_DNA"/>
</dbReference>
<evidence type="ECO:0000256" key="2">
    <source>
        <dbReference type="ARBA" id="ARBA00022737"/>
    </source>
</evidence>
<dbReference type="InterPro" id="IPR036236">
    <property type="entry name" value="Znf_C2H2_sf"/>
</dbReference>
<dbReference type="PROSITE" id="PS50157">
    <property type="entry name" value="ZINC_FINGER_C2H2_2"/>
    <property type="match status" value="6"/>
</dbReference>
<feature type="compositionally biased region" description="Low complexity" evidence="5">
    <location>
        <begin position="181"/>
        <end position="218"/>
    </location>
</feature>